<dbReference type="GO" id="GO:0003906">
    <property type="term" value="F:DNA-(apurinic or apyrimidinic site) endonuclease activity"/>
    <property type="evidence" value="ECO:0007669"/>
    <property type="project" value="TreeGrafter"/>
</dbReference>
<keyword evidence="10" id="KW-0464">Manganese</keyword>
<dbReference type="AlphaFoldDB" id="A0A9F7QY47"/>
<evidence type="ECO:0000256" key="1">
    <source>
        <dbReference type="ARBA" id="ARBA00000493"/>
    </source>
</evidence>
<dbReference type="KEGG" id="ipu:108261895"/>
<keyword evidence="8" id="KW-0234">DNA repair</keyword>
<feature type="binding site" evidence="10">
    <location>
        <position position="239"/>
    </location>
    <ligand>
        <name>Mg(2+)</name>
        <dbReference type="ChEBI" id="CHEBI:18420"/>
        <label>1</label>
    </ligand>
</feature>
<feature type="site" description="Interaction with DNA substrate" evidence="11">
    <location>
        <position position="239"/>
    </location>
</feature>
<feature type="active site" evidence="9">
    <location>
        <position position="121"/>
    </location>
</feature>
<evidence type="ECO:0000256" key="8">
    <source>
        <dbReference type="ARBA" id="ARBA00023204"/>
    </source>
</evidence>
<keyword evidence="6" id="KW-0378">Hydrolase</keyword>
<feature type="binding site" evidence="10">
    <location>
        <position position="49"/>
    </location>
    <ligand>
        <name>Mg(2+)</name>
        <dbReference type="ChEBI" id="CHEBI:18420"/>
        <label>1</label>
    </ligand>
</feature>
<feature type="site" description="Transition state stabilizer" evidence="11">
    <location>
        <position position="152"/>
    </location>
</feature>
<organism evidence="14 15">
    <name type="scientific">Ictalurus punctatus</name>
    <name type="common">Channel catfish</name>
    <name type="synonym">Silurus punctatus</name>
    <dbReference type="NCBI Taxonomy" id="7998"/>
    <lineage>
        <taxon>Eukaryota</taxon>
        <taxon>Metazoa</taxon>
        <taxon>Chordata</taxon>
        <taxon>Craniata</taxon>
        <taxon>Vertebrata</taxon>
        <taxon>Euteleostomi</taxon>
        <taxon>Actinopterygii</taxon>
        <taxon>Neopterygii</taxon>
        <taxon>Teleostei</taxon>
        <taxon>Ostariophysi</taxon>
        <taxon>Siluriformes</taxon>
        <taxon>Ictaluridae</taxon>
        <taxon>Ictalurus</taxon>
    </lineage>
</organism>
<keyword evidence="4 10" id="KW-0479">Metal-binding</keyword>
<accession>A0A9F7QY47</accession>
<dbReference type="GeneID" id="108261895"/>
<dbReference type="Proteomes" id="UP000221080">
    <property type="component" value="Unplaced"/>
</dbReference>
<feature type="binding site" evidence="10">
    <location>
        <position position="150"/>
    </location>
    <ligand>
        <name>Mg(2+)</name>
        <dbReference type="ChEBI" id="CHEBI:18420"/>
        <label>1</label>
    </ligand>
</feature>
<comment type="cofactor">
    <cofactor evidence="10">
        <name>Mg(2+)</name>
        <dbReference type="ChEBI" id="CHEBI:18420"/>
    </cofactor>
    <cofactor evidence="10">
        <name>Mn(2+)</name>
        <dbReference type="ChEBI" id="CHEBI:29035"/>
    </cofactor>
    <text evidence="10">Probably binds two magnesium or manganese ions per subunit.</text>
</comment>
<evidence type="ECO:0000259" key="13">
    <source>
        <dbReference type="Pfam" id="PF03372"/>
    </source>
</evidence>
<feature type="active site" description="Proton acceptor" evidence="9">
    <location>
        <position position="239"/>
    </location>
</feature>
<evidence type="ECO:0000256" key="7">
    <source>
        <dbReference type="ARBA" id="ARBA00022842"/>
    </source>
</evidence>
<dbReference type="SUPFAM" id="SSF56219">
    <property type="entry name" value="DNase I-like"/>
    <property type="match status" value="1"/>
</dbReference>
<dbReference type="EC" id="3.1.11.2" evidence="3"/>
<dbReference type="OrthoDB" id="8961218at2759"/>
<dbReference type="InterPro" id="IPR036691">
    <property type="entry name" value="Endo/exonu/phosph_ase_sf"/>
</dbReference>
<evidence type="ECO:0000256" key="10">
    <source>
        <dbReference type="PIRSR" id="PIRSR604808-2"/>
    </source>
</evidence>
<dbReference type="RefSeq" id="XP_053535205.1">
    <property type="nucleotide sequence ID" value="XM_053679230.1"/>
</dbReference>
<evidence type="ECO:0000256" key="5">
    <source>
        <dbReference type="ARBA" id="ARBA00022763"/>
    </source>
</evidence>
<feature type="active site" description="Proton donor/acceptor" evidence="9">
    <location>
        <position position="150"/>
    </location>
</feature>
<feature type="compositionally biased region" description="Basic residues" evidence="12">
    <location>
        <begin position="396"/>
        <end position="410"/>
    </location>
</feature>
<dbReference type="InterPro" id="IPR005135">
    <property type="entry name" value="Endo/exonuclease/phosphatase"/>
</dbReference>
<dbReference type="Pfam" id="PF03372">
    <property type="entry name" value="Exo_endo_phos"/>
    <property type="match status" value="1"/>
</dbReference>
<evidence type="ECO:0000256" key="9">
    <source>
        <dbReference type="PIRSR" id="PIRSR604808-1"/>
    </source>
</evidence>
<dbReference type="GO" id="GO:0005634">
    <property type="term" value="C:nucleus"/>
    <property type="evidence" value="ECO:0007669"/>
    <property type="project" value="TreeGrafter"/>
</dbReference>
<name>A0A9F7QY47_ICTPU</name>
<feature type="binding site" evidence="10">
    <location>
        <position position="152"/>
    </location>
    <ligand>
        <name>Mg(2+)</name>
        <dbReference type="ChEBI" id="CHEBI:18420"/>
        <label>1</label>
    </ligand>
</feature>
<evidence type="ECO:0000313" key="15">
    <source>
        <dbReference type="RefSeq" id="XP_053535205.1"/>
    </source>
</evidence>
<comment type="catalytic activity">
    <reaction evidence="1">
        <text>Exonucleolytic cleavage in the 3'- to 5'-direction to yield nucleoside 5'-phosphates.</text>
        <dbReference type="EC" id="3.1.11.2"/>
    </reaction>
</comment>
<keyword evidence="14" id="KW-1185">Reference proteome</keyword>
<dbReference type="PANTHER" id="PTHR22748:SF26">
    <property type="entry name" value="ENDONUCLEASE_EXONUCLEASE_PHOSPHATASE DOMAIN-CONTAINING PROTEIN"/>
    <property type="match status" value="1"/>
</dbReference>
<evidence type="ECO:0000256" key="4">
    <source>
        <dbReference type="ARBA" id="ARBA00022723"/>
    </source>
</evidence>
<dbReference type="PANTHER" id="PTHR22748">
    <property type="entry name" value="AP ENDONUCLEASE"/>
    <property type="match status" value="1"/>
</dbReference>
<dbReference type="GO" id="GO:0006284">
    <property type="term" value="P:base-excision repair"/>
    <property type="evidence" value="ECO:0007669"/>
    <property type="project" value="TreeGrafter"/>
</dbReference>
<feature type="domain" description="Endonuclease/exonuclease/phosphatase" evidence="13">
    <location>
        <begin position="13"/>
        <end position="225"/>
    </location>
</feature>
<sequence>MTMQAEQKSLFFVTWNTNGIRDTRMLPQKFSNIFKSLSDLQADIVFIQETHVGTDCYNILEDVPGWKVFFTVHNSRSKGVAILIRDKVPFEYICHDEDYSGGYIVLFCHLYGELYTLVNMYNHKADRDILNSLKDYLMETAEGVLVVGGDFNTVLHPSFDRRSLSSHARHSPFRAFLEDFTVSLNLRDTWSYKHSTDEVITRRQKEQTASRIDMFFLPEHKLGLVCNIDVAEAQGVSDHYPLVLELTVQHRTETILPNVALRLPKPFKYTPDRTPGKISGAEILSTIKSLTDLEEHSLDMEHVKSYKEQRCQLTETLKYKYNSMIENKEVGERNTFEHLIFSQILAKRLNASISPSFKGKIVTNLDTFSTVKFETGPQTIKWSFLERKLKKLQTRVKKPQPRVKKTKRRPSAPPPEFSILERFLDCLLPKDQISSELRLLEPGCPLTNAIFNLALNELEAIVVRNLCKGTVCYQRQVLRVHTPPITSDFVDIFINNFKEQSGLKIRILQHPD</sequence>
<proteinExistence type="inferred from homology"/>
<feature type="region of interest" description="Disordered" evidence="12">
    <location>
        <begin position="396"/>
        <end position="415"/>
    </location>
</feature>
<comment type="similarity">
    <text evidence="2">Belongs to the DNA repair enzymes AP/ExoA family.</text>
</comment>
<evidence type="ECO:0000256" key="3">
    <source>
        <dbReference type="ARBA" id="ARBA00012115"/>
    </source>
</evidence>
<feature type="site" description="Important for catalytic activity" evidence="11">
    <location>
        <position position="213"/>
    </location>
</feature>
<dbReference type="GO" id="GO:0008081">
    <property type="term" value="F:phosphoric diester hydrolase activity"/>
    <property type="evidence" value="ECO:0007669"/>
    <property type="project" value="TreeGrafter"/>
</dbReference>
<dbReference type="Gene3D" id="3.60.10.10">
    <property type="entry name" value="Endonuclease/exonuclease/phosphatase"/>
    <property type="match status" value="1"/>
</dbReference>
<evidence type="ECO:0000256" key="12">
    <source>
        <dbReference type="SAM" id="MobiDB-lite"/>
    </source>
</evidence>
<reference evidence="15" key="1">
    <citation type="submission" date="2025-08" db="UniProtKB">
        <authorList>
            <consortium name="RefSeq"/>
        </authorList>
    </citation>
    <scope>IDENTIFICATION</scope>
    <source>
        <tissue evidence="15">Blood</tissue>
    </source>
</reference>
<evidence type="ECO:0000256" key="2">
    <source>
        <dbReference type="ARBA" id="ARBA00007092"/>
    </source>
</evidence>
<evidence type="ECO:0000313" key="14">
    <source>
        <dbReference type="Proteomes" id="UP000221080"/>
    </source>
</evidence>
<evidence type="ECO:0000256" key="11">
    <source>
        <dbReference type="PIRSR" id="PIRSR604808-3"/>
    </source>
</evidence>
<feature type="binding site" evidence="10">
    <location>
        <position position="238"/>
    </location>
    <ligand>
        <name>Mg(2+)</name>
        <dbReference type="ChEBI" id="CHEBI:18420"/>
        <label>1</label>
    </ligand>
</feature>
<dbReference type="GO" id="GO:0046872">
    <property type="term" value="F:metal ion binding"/>
    <property type="evidence" value="ECO:0007669"/>
    <property type="project" value="UniProtKB-KW"/>
</dbReference>
<feature type="binding site" evidence="10">
    <location>
        <position position="16"/>
    </location>
    <ligand>
        <name>Mg(2+)</name>
        <dbReference type="ChEBI" id="CHEBI:18420"/>
        <label>1</label>
    </ligand>
</feature>
<gene>
    <name evidence="15" type="primary">LOC108261895</name>
</gene>
<protein>
    <recommendedName>
        <fullName evidence="3">exodeoxyribonuclease III</fullName>
        <ecNumber evidence="3">3.1.11.2</ecNumber>
    </recommendedName>
</protein>
<evidence type="ECO:0000256" key="6">
    <source>
        <dbReference type="ARBA" id="ARBA00022801"/>
    </source>
</evidence>
<dbReference type="GO" id="GO:0008311">
    <property type="term" value="F:double-stranded DNA 3'-5' DNA exonuclease activity"/>
    <property type="evidence" value="ECO:0007669"/>
    <property type="project" value="UniProtKB-EC"/>
</dbReference>
<keyword evidence="5" id="KW-0227">DNA damage</keyword>
<dbReference type="InterPro" id="IPR004808">
    <property type="entry name" value="AP_endonuc_1"/>
</dbReference>
<keyword evidence="7 10" id="KW-0460">Magnesium</keyword>